<protein>
    <submittedName>
        <fullName evidence="1">Uncharacterized protein</fullName>
    </submittedName>
</protein>
<organism evidence="1 2">
    <name type="scientific">Nannocystis exedens</name>
    <dbReference type="NCBI Taxonomy" id="54"/>
    <lineage>
        <taxon>Bacteria</taxon>
        <taxon>Pseudomonadati</taxon>
        <taxon>Myxococcota</taxon>
        <taxon>Polyangia</taxon>
        <taxon>Nannocystales</taxon>
        <taxon>Nannocystaceae</taxon>
        <taxon>Nannocystis</taxon>
    </lineage>
</organism>
<accession>A0A1I2DDX6</accession>
<proteinExistence type="predicted"/>
<keyword evidence="2" id="KW-1185">Reference proteome</keyword>
<dbReference type="RefSeq" id="WP_096328681.1">
    <property type="nucleotide sequence ID" value="NZ_FOMX01000019.1"/>
</dbReference>
<reference evidence="2" key="1">
    <citation type="submission" date="2016-10" db="EMBL/GenBank/DDBJ databases">
        <authorList>
            <person name="Varghese N."/>
            <person name="Submissions S."/>
        </authorList>
    </citation>
    <scope>NUCLEOTIDE SEQUENCE [LARGE SCALE GENOMIC DNA]</scope>
    <source>
        <strain evidence="2">ATCC 25963</strain>
    </source>
</reference>
<name>A0A1I2DDX6_9BACT</name>
<dbReference type="EMBL" id="FOMX01000019">
    <property type="protein sequence ID" value="SFE78795.1"/>
    <property type="molecule type" value="Genomic_DNA"/>
</dbReference>
<dbReference type="Proteomes" id="UP000199400">
    <property type="component" value="Unassembled WGS sequence"/>
</dbReference>
<dbReference type="OrthoDB" id="277959at2"/>
<sequence>MTTTAIDWRWDDLADALAAGLRAAAADVELEQAVRGLDARSELELHPVLRGGLQAAGYGVAAEVRFPRDRVLRRRSEGVRCDMVVTPGGRPLADAADQLGLFAPADAVALVDAAWLEVKVVAQHNERGPNRAYASALQRPVWKDIAKLAADPHILHGAAVLVLFTADADVAEHDLGVWSSGASLRGLRLMPREQRSLAIGDRLGNRLCTVAVFPLERGPA</sequence>
<gene>
    <name evidence="1" type="ORF">SAMN02745121_05552</name>
</gene>
<evidence type="ECO:0000313" key="2">
    <source>
        <dbReference type="Proteomes" id="UP000199400"/>
    </source>
</evidence>
<evidence type="ECO:0000313" key="1">
    <source>
        <dbReference type="EMBL" id="SFE78795.1"/>
    </source>
</evidence>
<dbReference type="AlphaFoldDB" id="A0A1I2DDX6"/>